<proteinExistence type="predicted"/>
<feature type="compositionally biased region" description="Polar residues" evidence="1">
    <location>
        <begin position="40"/>
        <end position="52"/>
    </location>
</feature>
<organism evidence="2 3">
    <name type="scientific">Saguinus oedipus</name>
    <name type="common">Cotton-top tamarin</name>
    <name type="synonym">Oedipomidas oedipus</name>
    <dbReference type="NCBI Taxonomy" id="9490"/>
    <lineage>
        <taxon>Eukaryota</taxon>
        <taxon>Metazoa</taxon>
        <taxon>Chordata</taxon>
        <taxon>Craniata</taxon>
        <taxon>Vertebrata</taxon>
        <taxon>Euteleostomi</taxon>
        <taxon>Mammalia</taxon>
        <taxon>Eutheria</taxon>
        <taxon>Euarchontoglires</taxon>
        <taxon>Primates</taxon>
        <taxon>Haplorrhini</taxon>
        <taxon>Platyrrhini</taxon>
        <taxon>Cebidae</taxon>
        <taxon>Callitrichinae</taxon>
        <taxon>Saguinus</taxon>
    </lineage>
</organism>
<evidence type="ECO:0000313" key="2">
    <source>
        <dbReference type="EMBL" id="KAK2085415.1"/>
    </source>
</evidence>
<gene>
    <name evidence="2" type="ORF">P7K49_036715</name>
</gene>
<evidence type="ECO:0000313" key="3">
    <source>
        <dbReference type="Proteomes" id="UP001266305"/>
    </source>
</evidence>
<dbReference type="Proteomes" id="UP001266305">
    <property type="component" value="Unassembled WGS sequence"/>
</dbReference>
<sequence length="166" mass="18029">MDEDEYDALTKEEKMTFNRGIQQVLRERKKRSGPRAGHSRSCSPGPSPQSDQDWGVSLGCLPGGQQQLQKALEDDLQGAGRLQGASSCTIQGFSHSPSFSLKGIWDQAVMSWVAMEEGPLAPVLSWGPCWPPNQHPQMWLISLCARCLCASVSTAGDPGSTLLTWA</sequence>
<reference evidence="2 3" key="1">
    <citation type="submission" date="2023-05" db="EMBL/GenBank/DDBJ databases">
        <title>B98-5 Cell Line De Novo Hybrid Assembly: An Optical Mapping Approach.</title>
        <authorList>
            <person name="Kananen K."/>
            <person name="Auerbach J.A."/>
            <person name="Kautto E."/>
            <person name="Blachly J.S."/>
        </authorList>
    </citation>
    <scope>NUCLEOTIDE SEQUENCE [LARGE SCALE GENOMIC DNA]</scope>
    <source>
        <strain evidence="2">B95-8</strain>
        <tissue evidence="2">Cell line</tissue>
    </source>
</reference>
<protein>
    <submittedName>
        <fullName evidence="2">Uncharacterized protein</fullName>
    </submittedName>
</protein>
<dbReference type="EMBL" id="JASSZA010000021">
    <property type="protein sequence ID" value="KAK2085415.1"/>
    <property type="molecule type" value="Genomic_DNA"/>
</dbReference>
<accession>A0ABQ9TKX7</accession>
<feature type="region of interest" description="Disordered" evidence="1">
    <location>
        <begin position="1"/>
        <end position="60"/>
    </location>
</feature>
<evidence type="ECO:0000256" key="1">
    <source>
        <dbReference type="SAM" id="MobiDB-lite"/>
    </source>
</evidence>
<name>A0ABQ9TKX7_SAGOE</name>
<keyword evidence="3" id="KW-1185">Reference proteome</keyword>
<comment type="caution">
    <text evidence="2">The sequence shown here is derived from an EMBL/GenBank/DDBJ whole genome shotgun (WGS) entry which is preliminary data.</text>
</comment>